<accession>A0A0A1ZBS9</accession>
<name>A0A0A1ZBS9_PROMR</name>
<gene>
    <name evidence="2" type="ORF">EU91_1662</name>
</gene>
<keyword evidence="1" id="KW-1133">Transmembrane helix</keyword>
<dbReference type="InterPro" id="IPR021883">
    <property type="entry name" value="LPA1-like"/>
</dbReference>
<reference evidence="3" key="1">
    <citation type="journal article" date="2014" name="Sci. Data">
        <title>Genomes of diverse isolates of the marine cyanobacterium Prochlorococcus.</title>
        <authorList>
            <person name="Biller S."/>
            <person name="Berube P."/>
            <person name="Thompson J."/>
            <person name="Kelly L."/>
            <person name="Roggensack S."/>
            <person name="Awad L."/>
            <person name="Roache-Johnson K."/>
            <person name="Ding H."/>
            <person name="Giovannoni S.J."/>
            <person name="Moore L.R."/>
            <person name="Chisholm S.W."/>
        </authorList>
    </citation>
    <scope>NUCLEOTIDE SEQUENCE [LARGE SCALE GENOMIC DNA]</scope>
    <source>
        <strain evidence="3">GP2</strain>
    </source>
</reference>
<feature type="transmembrane region" description="Helical" evidence="1">
    <location>
        <begin position="57"/>
        <end position="75"/>
    </location>
</feature>
<proteinExistence type="predicted"/>
<dbReference type="EMBL" id="JNAH01000008">
    <property type="protein sequence ID" value="KGF85559.1"/>
    <property type="molecule type" value="Genomic_DNA"/>
</dbReference>
<keyword evidence="1" id="KW-0472">Membrane</keyword>
<protein>
    <recommendedName>
        <fullName evidence="4">DUF3493 domain-containing protein</fullName>
    </recommendedName>
</protein>
<feature type="transmembrane region" description="Helical" evidence="1">
    <location>
        <begin position="26"/>
        <end position="45"/>
    </location>
</feature>
<dbReference type="STRING" id="59925.EU91_1662"/>
<dbReference type="Proteomes" id="UP000030598">
    <property type="component" value="Unassembled WGS sequence"/>
</dbReference>
<evidence type="ECO:0000313" key="2">
    <source>
        <dbReference type="EMBL" id="KGF85559.1"/>
    </source>
</evidence>
<dbReference type="AlphaFoldDB" id="A0A0A1ZBS9"/>
<organism evidence="2 3">
    <name type="scientific">Prochlorococcus marinus str. GP2</name>
    <dbReference type="NCBI Taxonomy" id="59925"/>
    <lineage>
        <taxon>Bacteria</taxon>
        <taxon>Bacillati</taxon>
        <taxon>Cyanobacteriota</taxon>
        <taxon>Cyanophyceae</taxon>
        <taxon>Synechococcales</taxon>
        <taxon>Prochlorococcaceae</taxon>
        <taxon>Prochlorococcus</taxon>
    </lineage>
</organism>
<comment type="caution">
    <text evidence="2">The sequence shown here is derived from an EMBL/GenBank/DDBJ whole genome shotgun (WGS) entry which is preliminary data.</text>
</comment>
<dbReference type="Pfam" id="PF11998">
    <property type="entry name" value="DUF3493"/>
    <property type="match status" value="1"/>
</dbReference>
<keyword evidence="1" id="KW-0812">Transmembrane</keyword>
<dbReference type="eggNOG" id="ENOG502ZXJC">
    <property type="taxonomic scope" value="Bacteria"/>
</dbReference>
<sequence length="79" mass="8814">MSKIDPELKKKLLKESQAPFNGLRRILWIAFSGSAFLGLLIMFFKMSSGSALQQNNLLIQLGACILFPSLLFLIGKKID</sequence>
<dbReference type="OrthoDB" id="557729at2"/>
<dbReference type="RefSeq" id="WP_032525029.1">
    <property type="nucleotide sequence ID" value="NZ_CP138934.1"/>
</dbReference>
<evidence type="ECO:0000313" key="3">
    <source>
        <dbReference type="Proteomes" id="UP000030598"/>
    </source>
</evidence>
<evidence type="ECO:0000256" key="1">
    <source>
        <dbReference type="SAM" id="Phobius"/>
    </source>
</evidence>
<evidence type="ECO:0008006" key="4">
    <source>
        <dbReference type="Google" id="ProtNLM"/>
    </source>
</evidence>